<dbReference type="OrthoDB" id="427960at2759"/>
<feature type="compositionally biased region" description="Basic and acidic residues" evidence="2">
    <location>
        <begin position="240"/>
        <end position="250"/>
    </location>
</feature>
<feature type="compositionally biased region" description="Acidic residues" evidence="2">
    <location>
        <begin position="118"/>
        <end position="131"/>
    </location>
</feature>
<evidence type="ECO:0000256" key="2">
    <source>
        <dbReference type="SAM" id="MobiDB-lite"/>
    </source>
</evidence>
<feature type="compositionally biased region" description="Acidic residues" evidence="2">
    <location>
        <begin position="156"/>
        <end position="178"/>
    </location>
</feature>
<keyword evidence="5" id="KW-1185">Reference proteome</keyword>
<feature type="region of interest" description="Disordered" evidence="2">
    <location>
        <begin position="1"/>
        <end position="63"/>
    </location>
</feature>
<feature type="compositionally biased region" description="Polar residues" evidence="2">
    <location>
        <begin position="23"/>
        <end position="34"/>
    </location>
</feature>
<proteinExistence type="predicted"/>
<dbReference type="EMBL" id="MU006579">
    <property type="protein sequence ID" value="KAF2746082.1"/>
    <property type="molecule type" value="Genomic_DNA"/>
</dbReference>
<feature type="compositionally biased region" description="Gly residues" evidence="2">
    <location>
        <begin position="219"/>
        <end position="230"/>
    </location>
</feature>
<dbReference type="GO" id="GO:0003676">
    <property type="term" value="F:nucleic acid binding"/>
    <property type="evidence" value="ECO:0007669"/>
    <property type="project" value="InterPro"/>
</dbReference>
<dbReference type="InterPro" id="IPR036875">
    <property type="entry name" value="Znf_CCHC_sf"/>
</dbReference>
<keyword evidence="1" id="KW-0863">Zinc-finger</keyword>
<evidence type="ECO:0000256" key="1">
    <source>
        <dbReference type="PROSITE-ProRule" id="PRU00047"/>
    </source>
</evidence>
<feature type="domain" description="CCHC-type" evidence="3">
    <location>
        <begin position="235"/>
        <end position="250"/>
    </location>
</feature>
<reference evidence="4" key="1">
    <citation type="journal article" date="2020" name="Stud. Mycol.">
        <title>101 Dothideomycetes genomes: a test case for predicting lifestyles and emergence of pathogens.</title>
        <authorList>
            <person name="Haridas S."/>
            <person name="Albert R."/>
            <person name="Binder M."/>
            <person name="Bloem J."/>
            <person name="Labutti K."/>
            <person name="Salamov A."/>
            <person name="Andreopoulos B."/>
            <person name="Baker S."/>
            <person name="Barry K."/>
            <person name="Bills G."/>
            <person name="Bluhm B."/>
            <person name="Cannon C."/>
            <person name="Castanera R."/>
            <person name="Culley D."/>
            <person name="Daum C."/>
            <person name="Ezra D."/>
            <person name="Gonzalez J."/>
            <person name="Henrissat B."/>
            <person name="Kuo A."/>
            <person name="Liang C."/>
            <person name="Lipzen A."/>
            <person name="Lutzoni F."/>
            <person name="Magnuson J."/>
            <person name="Mondo S."/>
            <person name="Nolan M."/>
            <person name="Ohm R."/>
            <person name="Pangilinan J."/>
            <person name="Park H.-J."/>
            <person name="Ramirez L."/>
            <person name="Alfaro M."/>
            <person name="Sun H."/>
            <person name="Tritt A."/>
            <person name="Yoshinaga Y."/>
            <person name="Zwiers L.-H."/>
            <person name="Turgeon B."/>
            <person name="Goodwin S."/>
            <person name="Spatafora J."/>
            <person name="Crous P."/>
            <person name="Grigoriev I."/>
        </authorList>
    </citation>
    <scope>NUCLEOTIDE SEQUENCE</scope>
    <source>
        <strain evidence="4">CBS 119925</strain>
    </source>
</reference>
<feature type="compositionally biased region" description="Polar residues" evidence="2">
    <location>
        <begin position="1"/>
        <end position="13"/>
    </location>
</feature>
<dbReference type="SUPFAM" id="SSF57756">
    <property type="entry name" value="Retrovirus zinc finger-like domains"/>
    <property type="match status" value="1"/>
</dbReference>
<dbReference type="AlphaFoldDB" id="A0A6A6V5Y5"/>
<name>A0A6A6V5Y5_9PLEO</name>
<sequence length="272" mass="29624">MATNTPKTMSSRLMTMKFMQRSAAKSASATEPTTPNGPPSAKRVRLSNGRSAPGTPHTPSDQEILRTALEEEERKREEALAKAFEASGETKWVLSVYPDKTEQTQGLKVVYKGFGNIDLDDSSESGEEEEESRPMRMQFGGGVQRKEQKVPVATAEDSDVSEDGEVSEDSEDDSDDPAAELIREVKRETRQETKREKQTTRRPKLLDEDDDLHGLKSLSGGGGGGGGGGRANIQCFSCGEKGHMKSECPKSQRRKSGGRPANGRRSGGLSRF</sequence>
<evidence type="ECO:0000313" key="4">
    <source>
        <dbReference type="EMBL" id="KAF2746082.1"/>
    </source>
</evidence>
<gene>
    <name evidence="4" type="ORF">M011DRAFT_468943</name>
</gene>
<keyword evidence="1" id="KW-0862">Zinc</keyword>
<dbReference type="InterPro" id="IPR001878">
    <property type="entry name" value="Znf_CCHC"/>
</dbReference>
<organism evidence="4 5">
    <name type="scientific">Sporormia fimetaria CBS 119925</name>
    <dbReference type="NCBI Taxonomy" id="1340428"/>
    <lineage>
        <taxon>Eukaryota</taxon>
        <taxon>Fungi</taxon>
        <taxon>Dikarya</taxon>
        <taxon>Ascomycota</taxon>
        <taxon>Pezizomycotina</taxon>
        <taxon>Dothideomycetes</taxon>
        <taxon>Pleosporomycetidae</taxon>
        <taxon>Pleosporales</taxon>
        <taxon>Sporormiaceae</taxon>
        <taxon>Sporormia</taxon>
    </lineage>
</organism>
<dbReference type="GO" id="GO:0008270">
    <property type="term" value="F:zinc ion binding"/>
    <property type="evidence" value="ECO:0007669"/>
    <property type="project" value="UniProtKB-KW"/>
</dbReference>
<evidence type="ECO:0000259" key="3">
    <source>
        <dbReference type="PROSITE" id="PS50158"/>
    </source>
</evidence>
<dbReference type="Proteomes" id="UP000799440">
    <property type="component" value="Unassembled WGS sequence"/>
</dbReference>
<keyword evidence="1" id="KW-0479">Metal-binding</keyword>
<feature type="compositionally biased region" description="Basic and acidic residues" evidence="2">
    <location>
        <begin position="181"/>
        <end position="199"/>
    </location>
</feature>
<dbReference type="Pfam" id="PF00098">
    <property type="entry name" value="zf-CCHC"/>
    <property type="match status" value="1"/>
</dbReference>
<protein>
    <recommendedName>
        <fullName evidence="3">CCHC-type domain-containing protein</fullName>
    </recommendedName>
</protein>
<dbReference type="PROSITE" id="PS50158">
    <property type="entry name" value="ZF_CCHC"/>
    <property type="match status" value="1"/>
</dbReference>
<feature type="region of interest" description="Disordered" evidence="2">
    <location>
        <begin position="115"/>
        <end position="272"/>
    </location>
</feature>
<dbReference type="SMART" id="SM00343">
    <property type="entry name" value="ZnF_C2HC"/>
    <property type="match status" value="1"/>
</dbReference>
<dbReference type="Gene3D" id="4.10.60.10">
    <property type="entry name" value="Zinc finger, CCHC-type"/>
    <property type="match status" value="1"/>
</dbReference>
<evidence type="ECO:0000313" key="5">
    <source>
        <dbReference type="Proteomes" id="UP000799440"/>
    </source>
</evidence>
<accession>A0A6A6V5Y5</accession>